<evidence type="ECO:0000256" key="4">
    <source>
        <dbReference type="ARBA" id="ARBA00022691"/>
    </source>
</evidence>
<dbReference type="RefSeq" id="WP_006189329.1">
    <property type="nucleotide sequence ID" value="NZ_ACYH01000049.1"/>
</dbReference>
<dbReference type="SUPFAM" id="SSF53335">
    <property type="entry name" value="S-adenosyl-L-methionine-dependent methyltransferases"/>
    <property type="match status" value="1"/>
</dbReference>
<dbReference type="GO" id="GO:0009307">
    <property type="term" value="P:DNA restriction-modification system"/>
    <property type="evidence" value="ECO:0007669"/>
    <property type="project" value="UniProtKB-KW"/>
</dbReference>
<keyword evidence="4" id="KW-0949">S-adenosyl-L-methionine</keyword>
<evidence type="ECO:0000259" key="9">
    <source>
        <dbReference type="Pfam" id="PF01555"/>
    </source>
</evidence>
<dbReference type="GO" id="GO:0003677">
    <property type="term" value="F:DNA binding"/>
    <property type="evidence" value="ECO:0007669"/>
    <property type="project" value="UniProtKB-KW"/>
</dbReference>
<dbReference type="EMBL" id="ACYH01000049">
    <property type="protein sequence ID" value="EEV19632.1"/>
    <property type="molecule type" value="Genomic_DNA"/>
</dbReference>
<evidence type="ECO:0000256" key="7">
    <source>
        <dbReference type="ARBA" id="ARBA00049120"/>
    </source>
</evidence>
<keyword evidence="2 10" id="KW-0489">Methyltransferase</keyword>
<evidence type="ECO:0000256" key="5">
    <source>
        <dbReference type="ARBA" id="ARBA00022747"/>
    </source>
</evidence>
<evidence type="ECO:0000313" key="11">
    <source>
        <dbReference type="Proteomes" id="UP000004509"/>
    </source>
</evidence>
<dbReference type="eggNOG" id="COG2189">
    <property type="taxonomic scope" value="Bacteria"/>
</dbReference>
<gene>
    <name evidence="10" type="ORF">TREVI0001_1126</name>
</gene>
<comment type="similarity">
    <text evidence="1">Belongs to the N(4)/N(6)-methyltransferase family. N(4) subfamily.</text>
</comment>
<accession>C8PRW2</accession>
<evidence type="ECO:0000256" key="1">
    <source>
        <dbReference type="ARBA" id="ARBA00010203"/>
    </source>
</evidence>
<dbReference type="GO" id="GO:0005737">
    <property type="term" value="C:cytoplasm"/>
    <property type="evidence" value="ECO:0007669"/>
    <property type="project" value="TreeGrafter"/>
</dbReference>
<dbReference type="InterPro" id="IPR029063">
    <property type="entry name" value="SAM-dependent_MTases_sf"/>
</dbReference>
<dbReference type="PROSITE" id="PS00093">
    <property type="entry name" value="N4_MTASE"/>
    <property type="match status" value="1"/>
</dbReference>
<reference evidence="10 11" key="1">
    <citation type="submission" date="2009-07" db="EMBL/GenBank/DDBJ databases">
        <authorList>
            <person name="Madupu R."/>
            <person name="Sebastian Y."/>
            <person name="Durkin A.S."/>
            <person name="Torralba M."/>
            <person name="Methe B."/>
            <person name="Sutton G.G."/>
            <person name="Strausberg R.L."/>
            <person name="Nelson K.E."/>
        </authorList>
    </citation>
    <scope>NUCLEOTIDE SEQUENCE [LARGE SCALE GENOMIC DNA]</scope>
    <source>
        <strain evidence="10 11">ATCC 35580</strain>
    </source>
</reference>
<dbReference type="OrthoDB" id="9773571at2"/>
<dbReference type="PRINTS" id="PR00508">
    <property type="entry name" value="S21N4MTFRASE"/>
</dbReference>
<dbReference type="Proteomes" id="UP000004509">
    <property type="component" value="Unassembled WGS sequence"/>
</dbReference>
<dbReference type="EC" id="2.1.1.-" evidence="8"/>
<dbReference type="eggNOG" id="COG0863">
    <property type="taxonomic scope" value="Bacteria"/>
</dbReference>
<comment type="caution">
    <text evidence="10">The sequence shown here is derived from an EMBL/GenBank/DDBJ whole genome shotgun (WGS) entry which is preliminary data.</text>
</comment>
<protein>
    <recommendedName>
        <fullName evidence="8">Methyltransferase</fullName>
        <ecNumber evidence="8">2.1.1.-</ecNumber>
    </recommendedName>
</protein>
<evidence type="ECO:0000256" key="2">
    <source>
        <dbReference type="ARBA" id="ARBA00022603"/>
    </source>
</evidence>
<keyword evidence="6" id="KW-0238">DNA-binding</keyword>
<dbReference type="Gene3D" id="3.40.50.150">
    <property type="entry name" value="Vaccinia Virus protein VP39"/>
    <property type="match status" value="1"/>
</dbReference>
<organism evidence="10 11">
    <name type="scientific">Treponema vincentii ATCC 35580</name>
    <dbReference type="NCBI Taxonomy" id="596324"/>
    <lineage>
        <taxon>Bacteria</taxon>
        <taxon>Pseudomonadati</taxon>
        <taxon>Spirochaetota</taxon>
        <taxon>Spirochaetia</taxon>
        <taxon>Spirochaetales</taxon>
        <taxon>Treponemataceae</taxon>
        <taxon>Treponema</taxon>
    </lineage>
</organism>
<dbReference type="GO" id="GO:0032259">
    <property type="term" value="P:methylation"/>
    <property type="evidence" value="ECO:0007669"/>
    <property type="project" value="UniProtKB-KW"/>
</dbReference>
<keyword evidence="3 10" id="KW-0808">Transferase</keyword>
<evidence type="ECO:0000256" key="8">
    <source>
        <dbReference type="RuleBase" id="RU362026"/>
    </source>
</evidence>
<dbReference type="PANTHER" id="PTHR13370:SF3">
    <property type="entry name" value="TRNA (GUANINE(10)-N2)-METHYLTRANSFERASE HOMOLOG"/>
    <property type="match status" value="1"/>
</dbReference>
<keyword evidence="5" id="KW-0680">Restriction system</keyword>
<proteinExistence type="inferred from homology"/>
<dbReference type="PANTHER" id="PTHR13370">
    <property type="entry name" value="RNA METHYLASE-RELATED"/>
    <property type="match status" value="1"/>
</dbReference>
<evidence type="ECO:0000313" key="10">
    <source>
        <dbReference type="EMBL" id="EEV19632.1"/>
    </source>
</evidence>
<dbReference type="AlphaFoldDB" id="C8PRW2"/>
<evidence type="ECO:0000256" key="3">
    <source>
        <dbReference type="ARBA" id="ARBA00022679"/>
    </source>
</evidence>
<dbReference type="InterPro" id="IPR002941">
    <property type="entry name" value="DNA_methylase_N4/N6"/>
</dbReference>
<evidence type="ECO:0000256" key="6">
    <source>
        <dbReference type="ARBA" id="ARBA00023125"/>
    </source>
</evidence>
<comment type="catalytic activity">
    <reaction evidence="7">
        <text>a 2'-deoxycytidine in DNA + S-adenosyl-L-methionine = an N(4)-methyl-2'-deoxycytidine in DNA + S-adenosyl-L-homocysteine + H(+)</text>
        <dbReference type="Rhea" id="RHEA:16857"/>
        <dbReference type="Rhea" id="RHEA-COMP:11369"/>
        <dbReference type="Rhea" id="RHEA-COMP:13674"/>
        <dbReference type="ChEBI" id="CHEBI:15378"/>
        <dbReference type="ChEBI" id="CHEBI:57856"/>
        <dbReference type="ChEBI" id="CHEBI:59789"/>
        <dbReference type="ChEBI" id="CHEBI:85452"/>
        <dbReference type="ChEBI" id="CHEBI:137933"/>
        <dbReference type="EC" id="2.1.1.113"/>
    </reaction>
</comment>
<dbReference type="Pfam" id="PF01555">
    <property type="entry name" value="N6_N4_Mtase"/>
    <property type="match status" value="1"/>
</dbReference>
<dbReference type="InterPro" id="IPR001091">
    <property type="entry name" value="RM_Methyltransferase"/>
</dbReference>
<dbReference type="InterPro" id="IPR017985">
    <property type="entry name" value="MeTrfase_CN4_CS"/>
</dbReference>
<dbReference type="GO" id="GO:0008170">
    <property type="term" value="F:N-methyltransferase activity"/>
    <property type="evidence" value="ECO:0007669"/>
    <property type="project" value="InterPro"/>
</dbReference>
<feature type="domain" description="DNA methylase N-4/N-6" evidence="9">
    <location>
        <begin position="40"/>
        <end position="261"/>
    </location>
</feature>
<name>C8PRW2_9SPIR</name>
<dbReference type="GO" id="GO:0015667">
    <property type="term" value="F:site-specific DNA-methyltransferase (cytosine-N4-specific) activity"/>
    <property type="evidence" value="ECO:0007669"/>
    <property type="project" value="UniProtKB-EC"/>
</dbReference>
<sequence>MDWKEAIKKSLGKPYYEKDFVLLYNIDCIAALKILPRNYIDLVLTSPPYNIGKEYEKVLPIEDYIDWSSSWLNEIPLILKENGAFWYNLGYVPFKDSARALPLVYLLWDKVKMYLMQEIVWNYGAGVACKKTLSPRNEKWLWYVNNKDDYTFNLDAIRDPDVKYPNSKKNGKLRCNTLGKNPSDVWQIAKVTSGFNRSSEERTNHPAQFPLDLIDRITLGFSNENDILLDPFMGSGTTAISALKNRRNVIGFEIREDYCELQAKRIDSYFLEQSQNLFAEFVS</sequence>
<dbReference type="STRING" id="596324.TREVI0001_1126"/>